<dbReference type="AlphaFoldDB" id="A0A3B0UDR1"/>
<reference evidence="1" key="1">
    <citation type="submission" date="2018-06" db="EMBL/GenBank/DDBJ databases">
        <authorList>
            <person name="Zhirakovskaya E."/>
        </authorList>
    </citation>
    <scope>NUCLEOTIDE SEQUENCE</scope>
</reference>
<feature type="non-terminal residue" evidence="1">
    <location>
        <position position="1"/>
    </location>
</feature>
<evidence type="ECO:0008006" key="2">
    <source>
        <dbReference type="Google" id="ProtNLM"/>
    </source>
</evidence>
<evidence type="ECO:0000313" key="1">
    <source>
        <dbReference type="EMBL" id="VAW22679.1"/>
    </source>
</evidence>
<dbReference type="PANTHER" id="PTHR46211:SF14">
    <property type="entry name" value="GLYCEROPHOSPHODIESTER PHOSPHODIESTERASE"/>
    <property type="match status" value="1"/>
</dbReference>
<proteinExistence type="predicted"/>
<gene>
    <name evidence="1" type="ORF">MNBD_ALPHA11-569</name>
</gene>
<protein>
    <recommendedName>
        <fullName evidence="2">Glycerophosphodiester phosphodiesterase</fullName>
    </recommendedName>
</protein>
<sequence length="167" mass="19354">YAGSWFSKHFAGEQIPTLNEILEMANLFDGKLYIEFKSASPLPVWQAVLAHGLEKKCFFWSFDDQKLQDLRAIAPEANIMMRRQDFPTLQETLNNLAPALIEYTIYEDWSEFEQLQALNIPIMIAYNGDDPDVMERIIKARPDMVNLNQPFLFTKMCSNTHRTEETG</sequence>
<organism evidence="1">
    <name type="scientific">hydrothermal vent metagenome</name>
    <dbReference type="NCBI Taxonomy" id="652676"/>
    <lineage>
        <taxon>unclassified sequences</taxon>
        <taxon>metagenomes</taxon>
        <taxon>ecological metagenomes</taxon>
    </lineage>
</organism>
<dbReference type="GO" id="GO:0008081">
    <property type="term" value="F:phosphoric diester hydrolase activity"/>
    <property type="evidence" value="ECO:0007669"/>
    <property type="project" value="InterPro"/>
</dbReference>
<name>A0A3B0UDR1_9ZZZZ</name>
<dbReference type="EMBL" id="UOEQ01000427">
    <property type="protein sequence ID" value="VAW22679.1"/>
    <property type="molecule type" value="Genomic_DNA"/>
</dbReference>
<dbReference type="InterPro" id="IPR017946">
    <property type="entry name" value="PLC-like_Pdiesterase_TIM-brl"/>
</dbReference>
<dbReference type="Gene3D" id="3.20.20.190">
    <property type="entry name" value="Phosphatidylinositol (PI) phosphodiesterase"/>
    <property type="match status" value="1"/>
</dbReference>
<dbReference type="GO" id="GO:0006629">
    <property type="term" value="P:lipid metabolic process"/>
    <property type="evidence" value="ECO:0007669"/>
    <property type="project" value="InterPro"/>
</dbReference>
<accession>A0A3B0UDR1</accession>
<dbReference type="PANTHER" id="PTHR46211">
    <property type="entry name" value="GLYCEROPHOSPHORYL DIESTER PHOSPHODIESTERASE"/>
    <property type="match status" value="1"/>
</dbReference>
<dbReference type="SUPFAM" id="SSF51695">
    <property type="entry name" value="PLC-like phosphodiesterases"/>
    <property type="match status" value="1"/>
</dbReference>